<accession>A0A1C0ZWR9</accession>
<organism evidence="2 3">
    <name type="scientific">Paenibacillus pectinilyticus</name>
    <dbReference type="NCBI Taxonomy" id="512399"/>
    <lineage>
        <taxon>Bacteria</taxon>
        <taxon>Bacillati</taxon>
        <taxon>Bacillota</taxon>
        <taxon>Bacilli</taxon>
        <taxon>Bacillales</taxon>
        <taxon>Paenibacillaceae</taxon>
        <taxon>Paenibacillus</taxon>
    </lineage>
</organism>
<name>A0A1C0ZWR9_9BACL</name>
<keyword evidence="3" id="KW-1185">Reference proteome</keyword>
<proteinExistence type="predicted"/>
<dbReference type="Proteomes" id="UP000093309">
    <property type="component" value="Unassembled WGS sequence"/>
</dbReference>
<dbReference type="OrthoDB" id="2533483at2"/>
<dbReference type="EMBL" id="LYPC01000027">
    <property type="protein sequence ID" value="OCT12545.1"/>
    <property type="molecule type" value="Genomic_DNA"/>
</dbReference>
<evidence type="ECO:0000313" key="2">
    <source>
        <dbReference type="EMBL" id="OCT12545.1"/>
    </source>
</evidence>
<sequence>MRKDRSRDFKLPVRPAILDKESISGFLYRLSKKNHFSTISWFNKFLDLSIYQSQNNDFNTECVSRLCYLINKEVDYFGFSNGYCLKEHLGLELYSKIIMRNKIKFCPVCINENYYHRTIWSFTTFHLCHEHQVMLVDQCTRCYNFISMAAFMDRRCQSCSFEFKKTESNVVKNFIFVESQNQIINGFWDKEYPVVSNNNLNQFFQLAFHSFHLLIDARDYVLMTSNKLSFYHNRANGEKRGEQLANALANVYWMYADFPKHFYIVLDEFTSSNKGTKRYDRLRAFENIFNDINFIWVQEAYNSYFIDQIDKGRVRKDFSVFKKNPLLLAKRKKVRREEVRQSTGIAYEKLHELNDFNEINIEIEMTNGQQRYLVENSTLEGYLSNRQSLISKKEVGLILGVTPDSVQKIVDAGYLTPIQVGKSPMIVYRVQEVQQLLLNCCGEIASELKPTLIKFHDVLIKYSVNSLTIVHIIDFTLSGQLTAYRLNQEGTLADNYYDLSELKCCLDTMKKKRQNEKGLFFNDVMKILKIGEKRLWKILKEQSIPADYILHMKDGRKRYYFKEATVQRIRLYINKSTENIASNDI</sequence>
<dbReference type="STRING" id="512399.A8709_32505"/>
<dbReference type="Pfam" id="PF06527">
    <property type="entry name" value="TniQ"/>
    <property type="match status" value="1"/>
</dbReference>
<feature type="domain" description="TniQ" evidence="1">
    <location>
        <begin position="12"/>
        <end position="135"/>
    </location>
</feature>
<dbReference type="AlphaFoldDB" id="A0A1C0ZWR9"/>
<dbReference type="InterPro" id="IPR009492">
    <property type="entry name" value="TniQ"/>
</dbReference>
<evidence type="ECO:0000313" key="3">
    <source>
        <dbReference type="Proteomes" id="UP000093309"/>
    </source>
</evidence>
<evidence type="ECO:0000259" key="1">
    <source>
        <dbReference type="Pfam" id="PF06527"/>
    </source>
</evidence>
<gene>
    <name evidence="2" type="ORF">A8709_32505</name>
</gene>
<reference evidence="3" key="1">
    <citation type="submission" date="2016-05" db="EMBL/GenBank/DDBJ databases">
        <title>Paenibacillus oryzae. sp. nov., isolated from the rice root.</title>
        <authorList>
            <person name="Zhang J."/>
            <person name="Zhang X."/>
        </authorList>
    </citation>
    <scope>NUCLEOTIDE SEQUENCE [LARGE SCALE GENOMIC DNA]</scope>
    <source>
        <strain evidence="3">KCTC13222</strain>
    </source>
</reference>
<protein>
    <recommendedName>
        <fullName evidence="1">TniQ domain-containing protein</fullName>
    </recommendedName>
</protein>
<comment type="caution">
    <text evidence="2">The sequence shown here is derived from an EMBL/GenBank/DDBJ whole genome shotgun (WGS) entry which is preliminary data.</text>
</comment>
<dbReference type="RefSeq" id="WP_065856937.1">
    <property type="nucleotide sequence ID" value="NZ_LYPC01000027.1"/>
</dbReference>